<sequence length="496" mass="52332">MLLSQRLLTHARTTAVAVAAAVSAVLAPGVAHAATPPANDDFDNATAITALPFSTQEDTSAATKASDDPYWCDNFAMVGSVWFRYTATEDGWLRATSAGSDGSRILSANTGERDNLSGVDNGCESGANATMAFRATAGTTYYFMVAGYYVAGGVLSFAVDRAAPPANDNFANATPVSTLPQTLQPDLTTGSIEADEPQSTCDSDRTRPSVWYSYTATGAATSVTAKIDGFDSFVTVYSGDSLPALKQVGCTQYAMGATVFRTNPGATSYIRVTGSRSTAPPTLTLAEAPALDPEFSISPSEPTVYDNISLAAHSWNSFDTPITASWDFGDGTSAPAGTDPVHHNYKVDGVYQLTMHASSPDGRTVTKTTPLTVNTHDVGITKFDVPSSARDGQQKSITVHVSNTRYAEKPTVTLYKFDGNFSTTVGTLTLDVPARARGSVAFPFAYTFTPDDALVGKVTFRAVVQLPYPVRDARAADNEVIAIATTVNPRTVRQAS</sequence>
<proteinExistence type="predicted"/>
<feature type="chain" id="PRO_5045690921" evidence="1">
    <location>
        <begin position="34"/>
        <end position="496"/>
    </location>
</feature>
<gene>
    <name evidence="3" type="ORF">ACFFH7_42700</name>
</gene>
<dbReference type="EMBL" id="JBHLUD010000015">
    <property type="protein sequence ID" value="MFC0548280.1"/>
    <property type="molecule type" value="Genomic_DNA"/>
</dbReference>
<dbReference type="InterPro" id="IPR013783">
    <property type="entry name" value="Ig-like_fold"/>
</dbReference>
<organism evidence="3 4">
    <name type="scientific">Kutzneria chonburiensis</name>
    <dbReference type="NCBI Taxonomy" id="1483604"/>
    <lineage>
        <taxon>Bacteria</taxon>
        <taxon>Bacillati</taxon>
        <taxon>Actinomycetota</taxon>
        <taxon>Actinomycetes</taxon>
        <taxon>Pseudonocardiales</taxon>
        <taxon>Pseudonocardiaceae</taxon>
        <taxon>Kutzneria</taxon>
    </lineage>
</organism>
<feature type="signal peptide" evidence="1">
    <location>
        <begin position="1"/>
        <end position="33"/>
    </location>
</feature>
<dbReference type="InterPro" id="IPR022409">
    <property type="entry name" value="PKD/Chitinase_dom"/>
</dbReference>
<dbReference type="SMART" id="SM00089">
    <property type="entry name" value="PKD"/>
    <property type="match status" value="1"/>
</dbReference>
<dbReference type="CDD" id="cd00146">
    <property type="entry name" value="PKD"/>
    <property type="match status" value="1"/>
</dbReference>
<protein>
    <submittedName>
        <fullName evidence="3">PKD domain-containing protein</fullName>
    </submittedName>
</protein>
<reference evidence="3 4" key="1">
    <citation type="submission" date="2024-09" db="EMBL/GenBank/DDBJ databases">
        <authorList>
            <person name="Sun Q."/>
            <person name="Mori K."/>
        </authorList>
    </citation>
    <scope>NUCLEOTIDE SEQUENCE [LARGE SCALE GENOMIC DNA]</scope>
    <source>
        <strain evidence="3 4">TBRC 1432</strain>
    </source>
</reference>
<dbReference type="PROSITE" id="PS50093">
    <property type="entry name" value="PKD"/>
    <property type="match status" value="1"/>
</dbReference>
<keyword evidence="1" id="KW-0732">Signal</keyword>
<evidence type="ECO:0000259" key="2">
    <source>
        <dbReference type="PROSITE" id="PS50093"/>
    </source>
</evidence>
<dbReference type="InterPro" id="IPR035986">
    <property type="entry name" value="PKD_dom_sf"/>
</dbReference>
<dbReference type="Pfam" id="PF18911">
    <property type="entry name" value="PKD_4"/>
    <property type="match status" value="1"/>
</dbReference>
<evidence type="ECO:0000256" key="1">
    <source>
        <dbReference type="SAM" id="SignalP"/>
    </source>
</evidence>
<keyword evidence="4" id="KW-1185">Reference proteome</keyword>
<dbReference type="Gene3D" id="2.60.40.10">
    <property type="entry name" value="Immunoglobulins"/>
    <property type="match status" value="1"/>
</dbReference>
<evidence type="ECO:0000313" key="3">
    <source>
        <dbReference type="EMBL" id="MFC0548280.1"/>
    </source>
</evidence>
<feature type="domain" description="PKD" evidence="2">
    <location>
        <begin position="320"/>
        <end position="373"/>
    </location>
</feature>
<name>A0ABV6N8A9_9PSEU</name>
<dbReference type="RefSeq" id="WP_273937877.1">
    <property type="nucleotide sequence ID" value="NZ_CP097263.1"/>
</dbReference>
<dbReference type="Proteomes" id="UP001589810">
    <property type="component" value="Unassembled WGS sequence"/>
</dbReference>
<dbReference type="SUPFAM" id="SSF49299">
    <property type="entry name" value="PKD domain"/>
    <property type="match status" value="1"/>
</dbReference>
<comment type="caution">
    <text evidence="3">The sequence shown here is derived from an EMBL/GenBank/DDBJ whole genome shotgun (WGS) entry which is preliminary data.</text>
</comment>
<accession>A0ABV6N8A9</accession>
<evidence type="ECO:0000313" key="4">
    <source>
        <dbReference type="Proteomes" id="UP001589810"/>
    </source>
</evidence>
<dbReference type="InterPro" id="IPR000601">
    <property type="entry name" value="PKD_dom"/>
</dbReference>